<name>A0A5B6UJ07_9ROSI</name>
<comment type="caution">
    <text evidence="3">The sequence shown here is derived from an EMBL/GenBank/DDBJ whole genome shotgun (WGS) entry which is preliminary data.</text>
</comment>
<feature type="domain" description="Retrotransposon gag" evidence="2">
    <location>
        <begin position="227"/>
        <end position="311"/>
    </location>
</feature>
<gene>
    <name evidence="3" type="ORF">EPI10_012757</name>
</gene>
<dbReference type="PANTHER" id="PTHR32108">
    <property type="entry name" value="DNA-DIRECTED RNA POLYMERASE SUBUNIT ALPHA"/>
    <property type="match status" value="1"/>
</dbReference>
<dbReference type="AlphaFoldDB" id="A0A5B6UJ07"/>
<evidence type="ECO:0000313" key="4">
    <source>
        <dbReference type="Proteomes" id="UP000325315"/>
    </source>
</evidence>
<dbReference type="InterPro" id="IPR005162">
    <property type="entry name" value="Retrotrans_gag_dom"/>
</dbReference>
<dbReference type="Pfam" id="PF03732">
    <property type="entry name" value="Retrotrans_gag"/>
    <property type="match status" value="1"/>
</dbReference>
<organism evidence="3 4">
    <name type="scientific">Gossypium australe</name>
    <dbReference type="NCBI Taxonomy" id="47621"/>
    <lineage>
        <taxon>Eukaryota</taxon>
        <taxon>Viridiplantae</taxon>
        <taxon>Streptophyta</taxon>
        <taxon>Embryophyta</taxon>
        <taxon>Tracheophyta</taxon>
        <taxon>Spermatophyta</taxon>
        <taxon>Magnoliopsida</taxon>
        <taxon>eudicotyledons</taxon>
        <taxon>Gunneridae</taxon>
        <taxon>Pentapetalae</taxon>
        <taxon>rosids</taxon>
        <taxon>malvids</taxon>
        <taxon>Malvales</taxon>
        <taxon>Malvaceae</taxon>
        <taxon>Malvoideae</taxon>
        <taxon>Gossypium</taxon>
    </lineage>
</organism>
<dbReference type="EMBL" id="SMMG02000010">
    <property type="protein sequence ID" value="KAA3458110.1"/>
    <property type="molecule type" value="Genomic_DNA"/>
</dbReference>
<reference evidence="4" key="1">
    <citation type="journal article" date="2019" name="Plant Biotechnol. J.">
        <title>Genome sequencing of the Australian wild diploid species Gossypium australe highlights disease resistance and delayed gland morphogenesis.</title>
        <authorList>
            <person name="Cai Y."/>
            <person name="Cai X."/>
            <person name="Wang Q."/>
            <person name="Wang P."/>
            <person name="Zhang Y."/>
            <person name="Cai C."/>
            <person name="Xu Y."/>
            <person name="Wang K."/>
            <person name="Zhou Z."/>
            <person name="Wang C."/>
            <person name="Geng S."/>
            <person name="Li B."/>
            <person name="Dong Q."/>
            <person name="Hou Y."/>
            <person name="Wang H."/>
            <person name="Ai P."/>
            <person name="Liu Z."/>
            <person name="Yi F."/>
            <person name="Sun M."/>
            <person name="An G."/>
            <person name="Cheng J."/>
            <person name="Zhang Y."/>
            <person name="Shi Q."/>
            <person name="Xie Y."/>
            <person name="Shi X."/>
            <person name="Chang Y."/>
            <person name="Huang F."/>
            <person name="Chen Y."/>
            <person name="Hong S."/>
            <person name="Mi L."/>
            <person name="Sun Q."/>
            <person name="Zhang L."/>
            <person name="Zhou B."/>
            <person name="Peng R."/>
            <person name="Zhang X."/>
            <person name="Liu F."/>
        </authorList>
    </citation>
    <scope>NUCLEOTIDE SEQUENCE [LARGE SCALE GENOMIC DNA]</scope>
    <source>
        <strain evidence="4">cv. PA1801</strain>
    </source>
</reference>
<protein>
    <recommendedName>
        <fullName evidence="2">Retrotransposon gag domain-containing protein</fullName>
    </recommendedName>
</protein>
<dbReference type="OrthoDB" id="1750196at2759"/>
<feature type="region of interest" description="Disordered" evidence="1">
    <location>
        <begin position="65"/>
        <end position="84"/>
    </location>
</feature>
<evidence type="ECO:0000313" key="3">
    <source>
        <dbReference type="EMBL" id="KAA3458110.1"/>
    </source>
</evidence>
<feature type="compositionally biased region" description="Basic and acidic residues" evidence="1">
    <location>
        <begin position="354"/>
        <end position="375"/>
    </location>
</feature>
<evidence type="ECO:0000259" key="2">
    <source>
        <dbReference type="Pfam" id="PF03732"/>
    </source>
</evidence>
<sequence length="581" mass="67138">MDQRLEQFQKEVQDQVQAQVQEQLAKIQQDMMESQRNMMSQMAQMTQLLNRLMERGKGPMAITGGENEGVPSGSTLPHVPSQHEEYPWRPSVTIRPQQGQAKIGSPMNFQVGSGSNPRDDLINLIVPDFDIMEKERMKAEPSRQMEDRYRWLEEKVKAIENAEICYEIDVKELSLVLNLVLPPKFKTPDFEKYNGTSCPEAHLKMFCRRMAGHANNEKILIHCFQDSLVGSAAKWYDQLSSTQIKTWKDLAQAFMKHYGHVADIAPDRITLQNMEKRPSESFRQYDQRWRELATQVQPPLLEKETATLFIHTLKASFINYMLGSSTKDFSEIVRCGEMIEHAIRCRKIEAGEGTRRTIPKKRESDVNNVSARDKPITLSQPSTATTDRASSHRQESNTKPNAKKLQFTPIYMTYGQLYQKLYDTHVVAPHYLQPLQPPYPKWYDANAQCEYHARIVGHSIENCLAFKRLVEKLIQMGVVKVNDTEHPLPNHANNGVNMIGEKVGKKVKMNVAEIKTPLRWVWKQMIKRGLITQQSREELEGAESHYEFHAETGHDIQECLKFRAIVQNFMDKKKVEFYEEI</sequence>
<accession>A0A5B6UJ07</accession>
<proteinExistence type="predicted"/>
<keyword evidence="4" id="KW-1185">Reference proteome</keyword>
<dbReference type="PANTHER" id="PTHR32108:SF5">
    <property type="entry name" value="DYNACTIN SUBUNIT 1-LIKE"/>
    <property type="match status" value="1"/>
</dbReference>
<feature type="compositionally biased region" description="Polar residues" evidence="1">
    <location>
        <begin position="377"/>
        <end position="388"/>
    </location>
</feature>
<dbReference type="Proteomes" id="UP000325315">
    <property type="component" value="Unassembled WGS sequence"/>
</dbReference>
<evidence type="ECO:0000256" key="1">
    <source>
        <dbReference type="SAM" id="MobiDB-lite"/>
    </source>
</evidence>
<feature type="region of interest" description="Disordered" evidence="1">
    <location>
        <begin position="354"/>
        <end position="402"/>
    </location>
</feature>